<dbReference type="Proteomes" id="UP000622245">
    <property type="component" value="Unassembled WGS sequence"/>
</dbReference>
<gene>
    <name evidence="2" type="ORF">JM949_06135</name>
</gene>
<keyword evidence="3" id="KW-1185">Reference proteome</keyword>
<sequence>MRKIPTLFRRDPEDMRRVTSDVHPDCRWVLDGEGVATRKYDGTCVRYDGERWWARREVKPGRTTPPGYQPVMTDDVTGKTVGWEPIEQSAFATFHAEALDATVDADQVTGPQPGATYELVGPKVNGNPEKAVGHQLVRHGFCTPGDEEELRKAPLDHDGLRDWLLGHPGWEGVVWHHPDGRMAKLKRRDFPLASSSPPGHMSVPRSR</sequence>
<evidence type="ECO:0000313" key="3">
    <source>
        <dbReference type="Proteomes" id="UP000622245"/>
    </source>
</evidence>
<dbReference type="InterPro" id="IPR041211">
    <property type="entry name" value="RLIG1"/>
</dbReference>
<proteinExistence type="predicted"/>
<protein>
    <recommendedName>
        <fullName evidence="4">RNA ligase</fullName>
    </recommendedName>
</protein>
<feature type="region of interest" description="Disordered" evidence="1">
    <location>
        <begin position="188"/>
        <end position="207"/>
    </location>
</feature>
<evidence type="ECO:0008006" key="4">
    <source>
        <dbReference type="Google" id="ProtNLM"/>
    </source>
</evidence>
<evidence type="ECO:0000256" key="1">
    <source>
        <dbReference type="SAM" id="MobiDB-lite"/>
    </source>
</evidence>
<dbReference type="EMBL" id="JAEVHL010000017">
    <property type="protein sequence ID" value="MBM0275062.1"/>
    <property type="molecule type" value="Genomic_DNA"/>
</dbReference>
<reference evidence="2 3" key="1">
    <citation type="submission" date="2021-01" db="EMBL/GenBank/DDBJ databases">
        <title>Draft genome sequence of Micromonospora sp. strain STR1s_6.</title>
        <authorList>
            <person name="Karlyshev A."/>
            <person name="Jawad R."/>
        </authorList>
    </citation>
    <scope>NUCLEOTIDE SEQUENCE [LARGE SCALE GENOMIC DNA]</scope>
    <source>
        <strain evidence="2 3">STR1S-6</strain>
    </source>
</reference>
<organism evidence="2 3">
    <name type="scientific">Micromonospora tarensis</name>
    <dbReference type="NCBI Taxonomy" id="2806100"/>
    <lineage>
        <taxon>Bacteria</taxon>
        <taxon>Bacillati</taxon>
        <taxon>Actinomycetota</taxon>
        <taxon>Actinomycetes</taxon>
        <taxon>Micromonosporales</taxon>
        <taxon>Micromonosporaceae</taxon>
        <taxon>Micromonospora</taxon>
    </lineage>
</organism>
<comment type="caution">
    <text evidence="2">The sequence shown here is derived from an EMBL/GenBank/DDBJ whole genome shotgun (WGS) entry which is preliminary data.</text>
</comment>
<evidence type="ECO:0000313" key="2">
    <source>
        <dbReference type="EMBL" id="MBM0275062.1"/>
    </source>
</evidence>
<name>A0ABS1YCC0_9ACTN</name>
<dbReference type="RefSeq" id="WP_203147469.1">
    <property type="nucleotide sequence ID" value="NZ_JAEVHL010000017.1"/>
</dbReference>
<dbReference type="Pfam" id="PF17720">
    <property type="entry name" value="RLIG1"/>
    <property type="match status" value="1"/>
</dbReference>
<accession>A0ABS1YCC0</accession>